<dbReference type="AlphaFoldDB" id="A0A146LHF0"/>
<comment type="subcellular location">
    <subcellularLocation>
        <location evidence="1">Nucleus</location>
    </subcellularLocation>
</comment>
<feature type="compositionally biased region" description="Basic residues" evidence="8">
    <location>
        <begin position="645"/>
        <end position="667"/>
    </location>
</feature>
<reference evidence="10" key="1">
    <citation type="journal article" date="2016" name="Gigascience">
        <title>De novo construction of an expanded transcriptome assembly for the western tarnished plant bug, Lygus hesperus.</title>
        <authorList>
            <person name="Tassone E.E."/>
            <person name="Geib S.M."/>
            <person name="Hall B."/>
            <person name="Fabrick J.A."/>
            <person name="Brent C.S."/>
            <person name="Hull J.J."/>
        </authorList>
    </citation>
    <scope>NUCLEOTIDE SEQUENCE</scope>
</reference>
<gene>
    <name evidence="10" type="primary">ZNF652</name>
    <name evidence="10" type="ORF">g.89213</name>
</gene>
<dbReference type="Gene3D" id="3.30.160.60">
    <property type="entry name" value="Classic Zinc Finger"/>
    <property type="match status" value="4"/>
</dbReference>
<keyword evidence="6" id="KW-0539">Nucleus</keyword>
<protein>
    <submittedName>
        <fullName evidence="10">Zinc finger protein 652</fullName>
    </submittedName>
</protein>
<dbReference type="InterPro" id="IPR036236">
    <property type="entry name" value="Znf_C2H2_sf"/>
</dbReference>
<feature type="region of interest" description="Disordered" evidence="8">
    <location>
        <begin position="192"/>
        <end position="215"/>
    </location>
</feature>
<evidence type="ECO:0000313" key="10">
    <source>
        <dbReference type="EMBL" id="JAQ07498.1"/>
    </source>
</evidence>
<feature type="region of interest" description="Disordered" evidence="8">
    <location>
        <begin position="462"/>
        <end position="484"/>
    </location>
</feature>
<evidence type="ECO:0000259" key="9">
    <source>
        <dbReference type="PROSITE" id="PS50157"/>
    </source>
</evidence>
<feature type="domain" description="C2H2-type" evidence="9">
    <location>
        <begin position="56"/>
        <end position="83"/>
    </location>
</feature>
<evidence type="ECO:0000256" key="3">
    <source>
        <dbReference type="ARBA" id="ARBA00022737"/>
    </source>
</evidence>
<evidence type="ECO:0000256" key="6">
    <source>
        <dbReference type="ARBA" id="ARBA00023242"/>
    </source>
</evidence>
<keyword evidence="3" id="KW-0677">Repeat</keyword>
<dbReference type="SUPFAM" id="SSF57667">
    <property type="entry name" value="beta-beta-alpha zinc fingers"/>
    <property type="match status" value="2"/>
</dbReference>
<dbReference type="PROSITE" id="PS50157">
    <property type="entry name" value="ZINC_FINGER_C2H2_2"/>
    <property type="match status" value="5"/>
</dbReference>
<dbReference type="GO" id="GO:0000981">
    <property type="term" value="F:DNA-binding transcription factor activity, RNA polymerase II-specific"/>
    <property type="evidence" value="ECO:0007669"/>
    <property type="project" value="TreeGrafter"/>
</dbReference>
<evidence type="ECO:0000256" key="4">
    <source>
        <dbReference type="ARBA" id="ARBA00022771"/>
    </source>
</evidence>
<feature type="domain" description="C2H2-type" evidence="9">
    <location>
        <begin position="906"/>
        <end position="934"/>
    </location>
</feature>
<dbReference type="InterPro" id="IPR013087">
    <property type="entry name" value="Znf_C2H2_type"/>
</dbReference>
<keyword evidence="4 7" id="KW-0863">Zinc-finger</keyword>
<dbReference type="PROSITE" id="PS00028">
    <property type="entry name" value="ZINC_FINGER_C2H2_1"/>
    <property type="match status" value="6"/>
</dbReference>
<feature type="compositionally biased region" description="Basic and acidic residues" evidence="8">
    <location>
        <begin position="518"/>
        <end position="528"/>
    </location>
</feature>
<feature type="region of interest" description="Disordered" evidence="8">
    <location>
        <begin position="645"/>
        <end position="743"/>
    </location>
</feature>
<sequence>MAVVMKELEMKANSSQESTFLRAFDPGPPTSCKLCLTEFNLIAIHKKLFHSGMKEKRCAFCAKQFISRSGLLNHLDVHSDGSDLFCCYCLDPQISDDALSEHVETHRELHVFLCYKCSKTFATKSGFSGHDCVPHLTIAGTDLEHHSINSTTDLSTQPSEVLGEDGSDSVHRLVKIEQRHVRLSESTFSESLAPRVSDCKSPGEPLQNRDDGDADHMTNHCMLIDIKNEISHVKDEFDKDRNPVAELNSHSDQSGRTASFTVKFYEHEDPMVNKSKVGDQNGETVSVTVEFEMNHSLVDTALSPNHDAMADMIQDRTGVGLSDHHPIVAVTLGGVTNDGATVGSPKMNPSYQGESGHNSTYFTPFSTNTNVDANDHCVITDPLSLSPDTASVALDKPIHIKAEEFPETFDVTTPVILPETPPSSLSDPGGDSSIHALHPSAAIKQDPTNLCTLEADVQNTYSLSPPPVTTLSAQSDPGGDSNNFVQCPSTAVNVGATNHCTTEAELPQQAALPSATTPEKDVPEESHTNPRSLSKTSPCETPIRKYDRTLRSTRKRPLAATFDSVNDKKSTPPAVETHVNEPAELRLTGESAAPTPPDSPSPPKKKRISFNEQIEYWNPTLRERVWLDLTDEFPEVREVPLLKVSSKKSKKKSKKKKKSSKSKHKKSSSIEEEESPGSDLSSPDKSVVGFPSYGLTTPTKPKEPLILRPVLKPSPLPQVESPSPPKPKPPSEPHVKKRGGRLPAQSDQLYEKFGSDFSYIKCLKVDGRFHCPDNDCCNNNDRGFATDKGLRNHIRQHHITAPTFDCSICNKSWTSAAKLRQHMSVHNSPDTHSCSICDKKFKTEQAVRYHKLLHSQPFQCYHCQKKFSRKVSIKTHLRWMKCECCEIEFRCAGLFSQHEDEVPHQYECTRCDKKCKRLQIFNWHVRNVHYNESTAIDGNWICHVCDRKYVTRQGALRHARTNHKTIVKTEIEPTENL</sequence>
<feature type="region of interest" description="Disordered" evidence="8">
    <location>
        <begin position="506"/>
        <end position="610"/>
    </location>
</feature>
<evidence type="ECO:0000256" key="5">
    <source>
        <dbReference type="ARBA" id="ARBA00022833"/>
    </source>
</evidence>
<evidence type="ECO:0000256" key="7">
    <source>
        <dbReference type="PROSITE-ProRule" id="PRU00042"/>
    </source>
</evidence>
<feature type="domain" description="C2H2-type" evidence="9">
    <location>
        <begin position="832"/>
        <end position="859"/>
    </location>
</feature>
<evidence type="ECO:0000256" key="2">
    <source>
        <dbReference type="ARBA" id="ARBA00022723"/>
    </source>
</evidence>
<feature type="compositionally biased region" description="Pro residues" evidence="8">
    <location>
        <begin position="712"/>
        <end position="728"/>
    </location>
</feature>
<proteinExistence type="predicted"/>
<feature type="domain" description="C2H2-type" evidence="9">
    <location>
        <begin position="804"/>
        <end position="831"/>
    </location>
</feature>
<dbReference type="SMART" id="SM00355">
    <property type="entry name" value="ZnF_C2H2"/>
    <property type="match status" value="9"/>
</dbReference>
<evidence type="ECO:0000256" key="8">
    <source>
        <dbReference type="SAM" id="MobiDB-lite"/>
    </source>
</evidence>
<dbReference type="PANTHER" id="PTHR24381">
    <property type="entry name" value="ZINC FINGER PROTEIN"/>
    <property type="match status" value="1"/>
</dbReference>
<feature type="domain" description="C2H2-type" evidence="9">
    <location>
        <begin position="858"/>
        <end position="878"/>
    </location>
</feature>
<dbReference type="EMBL" id="GDHC01011131">
    <property type="protein sequence ID" value="JAQ07498.1"/>
    <property type="molecule type" value="Transcribed_RNA"/>
</dbReference>
<keyword evidence="2" id="KW-0479">Metal-binding</keyword>
<keyword evidence="5" id="KW-0862">Zinc</keyword>
<dbReference type="GO" id="GO:0008270">
    <property type="term" value="F:zinc ion binding"/>
    <property type="evidence" value="ECO:0007669"/>
    <property type="project" value="UniProtKB-KW"/>
</dbReference>
<accession>A0A146LHF0</accession>
<dbReference type="PANTHER" id="PTHR24381:SF393">
    <property type="entry name" value="CHROMATIN-LINKED ADAPTOR FOR MSL PROTEINS, ISOFORM B"/>
    <property type="match status" value="1"/>
</dbReference>
<dbReference type="GO" id="GO:0000977">
    <property type="term" value="F:RNA polymerase II transcription regulatory region sequence-specific DNA binding"/>
    <property type="evidence" value="ECO:0007669"/>
    <property type="project" value="TreeGrafter"/>
</dbReference>
<name>A0A146LHF0_LYGHE</name>
<organism evidence="10">
    <name type="scientific">Lygus hesperus</name>
    <name type="common">Western plant bug</name>
    <dbReference type="NCBI Taxonomy" id="30085"/>
    <lineage>
        <taxon>Eukaryota</taxon>
        <taxon>Metazoa</taxon>
        <taxon>Ecdysozoa</taxon>
        <taxon>Arthropoda</taxon>
        <taxon>Hexapoda</taxon>
        <taxon>Insecta</taxon>
        <taxon>Pterygota</taxon>
        <taxon>Neoptera</taxon>
        <taxon>Paraneoptera</taxon>
        <taxon>Hemiptera</taxon>
        <taxon>Heteroptera</taxon>
        <taxon>Panheteroptera</taxon>
        <taxon>Cimicomorpha</taxon>
        <taxon>Miridae</taxon>
        <taxon>Mirini</taxon>
        <taxon>Lygus</taxon>
    </lineage>
</organism>
<dbReference type="GO" id="GO:0005634">
    <property type="term" value="C:nucleus"/>
    <property type="evidence" value="ECO:0007669"/>
    <property type="project" value="UniProtKB-SubCell"/>
</dbReference>
<evidence type="ECO:0000256" key="1">
    <source>
        <dbReference type="ARBA" id="ARBA00004123"/>
    </source>
</evidence>
<feature type="compositionally biased region" description="Polar residues" evidence="8">
    <location>
        <begin position="529"/>
        <end position="539"/>
    </location>
</feature>